<keyword evidence="7 15" id="KW-0028">Amino-acid biosynthesis</keyword>
<dbReference type="InterPro" id="IPR005801">
    <property type="entry name" value="ADC_synthase"/>
</dbReference>
<dbReference type="Gene3D" id="3.60.120.10">
    <property type="entry name" value="Anthranilate synthase"/>
    <property type="match status" value="1"/>
</dbReference>
<evidence type="ECO:0000256" key="4">
    <source>
        <dbReference type="ARBA" id="ARBA00011575"/>
    </source>
</evidence>
<dbReference type="InterPro" id="IPR015890">
    <property type="entry name" value="Chorismate_C"/>
</dbReference>
<comment type="pathway">
    <text evidence="2 15">Amino-acid biosynthesis; L-tryptophan biosynthesis; L-tryptophan from chorismate: step 1/5.</text>
</comment>
<comment type="similarity">
    <text evidence="3 15">Belongs to the anthranilate synthase component I family.</text>
</comment>
<dbReference type="EC" id="4.1.3.27" evidence="5 15"/>
<keyword evidence="11 15" id="KW-0057">Aromatic amino acid biosynthesis</keyword>
<protein>
    <recommendedName>
        <fullName evidence="6 15">Anthranilate synthase component 1</fullName>
        <ecNumber evidence="5 15">4.1.3.27</ecNumber>
    </recommendedName>
</protein>
<dbReference type="PATRIC" id="fig|1609981.3.peg.615"/>
<dbReference type="GO" id="GO:0000162">
    <property type="term" value="P:L-tryptophan biosynthetic process"/>
    <property type="evidence" value="ECO:0007669"/>
    <property type="project" value="UniProtKB-UniPathway"/>
</dbReference>
<evidence type="ECO:0000256" key="3">
    <source>
        <dbReference type="ARBA" id="ARBA00009562"/>
    </source>
</evidence>
<comment type="subunit">
    <text evidence="4 15">Heterotetramer consisting of two non-identical subunits: a beta subunit (TrpG) and a large alpha subunit (TrpE).</text>
</comment>
<evidence type="ECO:0000256" key="10">
    <source>
        <dbReference type="ARBA" id="ARBA00022842"/>
    </source>
</evidence>
<dbReference type="PANTHER" id="PTHR11236:SF48">
    <property type="entry name" value="ISOCHORISMATE SYNTHASE MENF"/>
    <property type="match status" value="1"/>
</dbReference>
<reference evidence="18 19" key="2">
    <citation type="journal article" date="2016" name="ISME J.">
        <title>Characterization of the first cultured representative of Verrucomicrobia subdivision 5 indicates the proposal of a novel phylum.</title>
        <authorList>
            <person name="Spring S."/>
            <person name="Bunk B."/>
            <person name="Sproer C."/>
            <person name="Schumann P."/>
            <person name="Rohde M."/>
            <person name="Tindall B.J."/>
            <person name="Klenk H.P."/>
        </authorList>
    </citation>
    <scope>NUCLEOTIDE SEQUENCE [LARGE SCALE GENOMIC DNA]</scope>
    <source>
        <strain evidence="18 19">L21-Fru-AB</strain>
    </source>
</reference>
<dbReference type="Pfam" id="PF00425">
    <property type="entry name" value="Chorismate_bind"/>
    <property type="match status" value="1"/>
</dbReference>
<comment type="catalytic activity">
    <reaction evidence="14 15">
        <text>chorismate + L-glutamine = anthranilate + pyruvate + L-glutamate + H(+)</text>
        <dbReference type="Rhea" id="RHEA:21732"/>
        <dbReference type="ChEBI" id="CHEBI:15361"/>
        <dbReference type="ChEBI" id="CHEBI:15378"/>
        <dbReference type="ChEBI" id="CHEBI:16567"/>
        <dbReference type="ChEBI" id="CHEBI:29748"/>
        <dbReference type="ChEBI" id="CHEBI:29985"/>
        <dbReference type="ChEBI" id="CHEBI:58359"/>
        <dbReference type="EC" id="4.1.3.27"/>
    </reaction>
</comment>
<evidence type="ECO:0000256" key="14">
    <source>
        <dbReference type="ARBA" id="ARBA00047683"/>
    </source>
</evidence>
<name>A0A0G3EC57_9BACT</name>
<evidence type="ECO:0000313" key="19">
    <source>
        <dbReference type="Proteomes" id="UP000035268"/>
    </source>
</evidence>
<dbReference type="InterPro" id="IPR019999">
    <property type="entry name" value="Anth_synth_I-like"/>
</dbReference>
<evidence type="ECO:0000256" key="6">
    <source>
        <dbReference type="ARBA" id="ARBA00020653"/>
    </source>
</evidence>
<dbReference type="PRINTS" id="PR00095">
    <property type="entry name" value="ANTSNTHASEI"/>
</dbReference>
<proteinExistence type="inferred from homology"/>
<dbReference type="RefSeq" id="WP_052881253.1">
    <property type="nucleotide sequence ID" value="NZ_CP010904.1"/>
</dbReference>
<dbReference type="OrthoDB" id="9803598at2"/>
<keyword evidence="19" id="KW-1185">Reference proteome</keyword>
<evidence type="ECO:0000256" key="13">
    <source>
        <dbReference type="ARBA" id="ARBA00025634"/>
    </source>
</evidence>
<feature type="domain" description="Chorismate-utilising enzyme C-terminal" evidence="16">
    <location>
        <begin position="233"/>
        <end position="486"/>
    </location>
</feature>
<reference evidence="19" key="1">
    <citation type="submission" date="2015-02" db="EMBL/GenBank/DDBJ databases">
        <title>Description and complete genome sequence of the first cultured representative of the subdivision 5 of the Verrucomicrobia phylum.</title>
        <authorList>
            <person name="Spring S."/>
            <person name="Bunk B."/>
            <person name="Sproer C."/>
            <person name="Klenk H.-P."/>
        </authorList>
    </citation>
    <scope>NUCLEOTIDE SEQUENCE [LARGE SCALE GENOMIC DNA]</scope>
    <source>
        <strain evidence="19">L21-Fru-AB</strain>
    </source>
</reference>
<evidence type="ECO:0000256" key="11">
    <source>
        <dbReference type="ARBA" id="ARBA00023141"/>
    </source>
</evidence>
<evidence type="ECO:0000256" key="2">
    <source>
        <dbReference type="ARBA" id="ARBA00004873"/>
    </source>
</evidence>
<evidence type="ECO:0000256" key="7">
    <source>
        <dbReference type="ARBA" id="ARBA00022605"/>
    </source>
</evidence>
<dbReference type="KEGG" id="vbl:L21SP4_00593"/>
<evidence type="ECO:0000256" key="5">
    <source>
        <dbReference type="ARBA" id="ARBA00012266"/>
    </source>
</evidence>
<dbReference type="AlphaFoldDB" id="A0A0G3EC57"/>
<evidence type="ECO:0000256" key="12">
    <source>
        <dbReference type="ARBA" id="ARBA00023239"/>
    </source>
</evidence>
<gene>
    <name evidence="15 18" type="primary">trpE</name>
    <name evidence="18" type="ORF">L21SP4_00593</name>
</gene>
<evidence type="ECO:0000313" key="18">
    <source>
        <dbReference type="EMBL" id="AKJ63863.1"/>
    </source>
</evidence>
<keyword evidence="9 15" id="KW-0822">Tryptophan biosynthesis</keyword>
<dbReference type="UniPathway" id="UPA00035">
    <property type="reaction ID" value="UER00040"/>
</dbReference>
<organism evidence="18 19">
    <name type="scientific">Kiritimatiella glycovorans</name>
    <dbReference type="NCBI Taxonomy" id="1307763"/>
    <lineage>
        <taxon>Bacteria</taxon>
        <taxon>Pseudomonadati</taxon>
        <taxon>Kiritimatiellota</taxon>
        <taxon>Kiritimatiellia</taxon>
        <taxon>Kiritimatiellales</taxon>
        <taxon>Kiritimatiellaceae</taxon>
        <taxon>Kiritimatiella</taxon>
    </lineage>
</organism>
<feature type="domain" description="Anthranilate synthase component I N-terminal" evidence="17">
    <location>
        <begin position="31"/>
        <end position="178"/>
    </location>
</feature>
<dbReference type="PANTHER" id="PTHR11236">
    <property type="entry name" value="AMINOBENZOATE/ANTHRANILATE SYNTHASE"/>
    <property type="match status" value="1"/>
</dbReference>
<dbReference type="EMBL" id="CP010904">
    <property type="protein sequence ID" value="AKJ63863.1"/>
    <property type="molecule type" value="Genomic_DNA"/>
</dbReference>
<evidence type="ECO:0000256" key="1">
    <source>
        <dbReference type="ARBA" id="ARBA00001946"/>
    </source>
</evidence>
<accession>A0A0G3EC57</accession>
<dbReference type="Proteomes" id="UP000035268">
    <property type="component" value="Chromosome"/>
</dbReference>
<dbReference type="GO" id="GO:0004049">
    <property type="term" value="F:anthranilate synthase activity"/>
    <property type="evidence" value="ECO:0007669"/>
    <property type="project" value="UniProtKB-EC"/>
</dbReference>
<dbReference type="InterPro" id="IPR006805">
    <property type="entry name" value="Anth_synth_I_N"/>
</dbReference>
<sequence>MTVMPDKASFMERAADGNLIPVWREYLPDPETPVSAYARVRTALRESGRATHTFLLESVEGGERIGRYSFIGGRPRAIVRARGDRVEIEERGGETKVAEGVEPLEALRSYMERFRPVEADADLPPFIGGAVGFLGYDCVHQFEPRVPVCDRDPLHAPDMVFLVTDAIVVFDRVQHRLKIVANAFIDGDPESAYDAAVREIDFLADALRRPVERMLVDGHEPVDPPEPSSNMTREQYEQAVEKAKEYIRAGDIIQTVLSQRFEVGHEGDSLDVYRALRSINPSPYMFLLDMEDSSLVGSSPEIHVRCEEGEVEVRPIAGTRPRHLDAVEDRRLEAELLADPKERAEHIMLVDLARNDIGRVCRAGSVQVPDLMTIERYSHVMHIVSDVTGTLAPGYDGYDLLRATFPAGTVSGAPKIRAMEIIAELERMKRGPYAGAVGYISFDGNLDTCITIRTIILDGGKAYVQAGAGIVADSVPANEYEETRNKARGMLTALALAGRFREARGEVSP</sequence>
<keyword evidence="8 15" id="KW-0479">Metal-binding</keyword>
<comment type="cofactor">
    <cofactor evidence="1 15">
        <name>Mg(2+)</name>
        <dbReference type="ChEBI" id="CHEBI:18420"/>
    </cofactor>
</comment>
<dbReference type="InterPro" id="IPR005256">
    <property type="entry name" value="Anth_synth_I_PabB"/>
</dbReference>
<keyword evidence="10 15" id="KW-0460">Magnesium</keyword>
<dbReference type="SUPFAM" id="SSF56322">
    <property type="entry name" value="ADC synthase"/>
    <property type="match status" value="1"/>
</dbReference>
<evidence type="ECO:0000256" key="8">
    <source>
        <dbReference type="ARBA" id="ARBA00022723"/>
    </source>
</evidence>
<evidence type="ECO:0000259" key="16">
    <source>
        <dbReference type="Pfam" id="PF00425"/>
    </source>
</evidence>
<keyword evidence="12 15" id="KW-0456">Lyase</keyword>
<dbReference type="NCBIfam" id="TIGR00564">
    <property type="entry name" value="trpE_most"/>
    <property type="match status" value="1"/>
</dbReference>
<comment type="function">
    <text evidence="13 15">Part of a heterotetrameric complex that catalyzes the two-step biosynthesis of anthranilate, an intermediate in the biosynthesis of L-tryptophan. In the first step, the glutamine-binding beta subunit (TrpG) of anthranilate synthase (AS) provides the glutamine amidotransferase activity which generates ammonia as a substrate that, along with chorismate, is used in the second step, catalyzed by the large alpha subunit of AS (TrpE) to produce anthranilate. In the absence of TrpG, TrpE can synthesize anthranilate directly from chorismate and high concentrations of ammonia.</text>
</comment>
<dbReference type="Pfam" id="PF04715">
    <property type="entry name" value="Anth_synt_I_N"/>
    <property type="match status" value="1"/>
</dbReference>
<evidence type="ECO:0000256" key="9">
    <source>
        <dbReference type="ARBA" id="ARBA00022822"/>
    </source>
</evidence>
<dbReference type="STRING" id="1307763.L21SP4_00593"/>
<evidence type="ECO:0000256" key="15">
    <source>
        <dbReference type="RuleBase" id="RU364045"/>
    </source>
</evidence>
<dbReference type="GO" id="GO:0046872">
    <property type="term" value="F:metal ion binding"/>
    <property type="evidence" value="ECO:0007669"/>
    <property type="project" value="UniProtKB-KW"/>
</dbReference>
<evidence type="ECO:0000259" key="17">
    <source>
        <dbReference type="Pfam" id="PF04715"/>
    </source>
</evidence>